<feature type="region of interest" description="Disordered" evidence="1">
    <location>
        <begin position="901"/>
        <end position="940"/>
    </location>
</feature>
<evidence type="ECO:0000313" key="2">
    <source>
        <dbReference type="EMBL" id="KAK7076302.1"/>
    </source>
</evidence>
<dbReference type="Pfam" id="PF02995">
    <property type="entry name" value="DUF229"/>
    <property type="match status" value="1"/>
</dbReference>
<dbReference type="GO" id="GO:0005615">
    <property type="term" value="C:extracellular space"/>
    <property type="evidence" value="ECO:0007669"/>
    <property type="project" value="TreeGrafter"/>
</dbReference>
<evidence type="ECO:0000313" key="3">
    <source>
        <dbReference type="Proteomes" id="UP001381693"/>
    </source>
</evidence>
<proteinExistence type="predicted"/>
<dbReference type="CDD" id="cd16021">
    <property type="entry name" value="ALP_like"/>
    <property type="match status" value="1"/>
</dbReference>
<evidence type="ECO:0000256" key="1">
    <source>
        <dbReference type="SAM" id="MobiDB-lite"/>
    </source>
</evidence>
<feature type="compositionally biased region" description="Low complexity" evidence="1">
    <location>
        <begin position="929"/>
        <end position="940"/>
    </location>
</feature>
<protein>
    <submittedName>
        <fullName evidence="2">Uncharacterized protein</fullName>
    </submittedName>
</protein>
<dbReference type="FunFam" id="3.40.720.10:FF:000017">
    <property type="entry name" value="Predicted protein"/>
    <property type="match status" value="1"/>
</dbReference>
<reference evidence="2 3" key="1">
    <citation type="submission" date="2023-11" db="EMBL/GenBank/DDBJ databases">
        <title>Halocaridina rubra genome assembly.</title>
        <authorList>
            <person name="Smith C."/>
        </authorList>
    </citation>
    <scope>NUCLEOTIDE SEQUENCE [LARGE SCALE GENOMIC DNA]</scope>
    <source>
        <strain evidence="2">EP-1</strain>
        <tissue evidence="2">Whole</tissue>
    </source>
</reference>
<dbReference type="SUPFAM" id="SSF53649">
    <property type="entry name" value="Alkaline phosphatase-like"/>
    <property type="match status" value="1"/>
</dbReference>
<dbReference type="InterPro" id="IPR004245">
    <property type="entry name" value="DUF229"/>
</dbReference>
<gene>
    <name evidence="2" type="ORF">SK128_003802</name>
</gene>
<feature type="compositionally biased region" description="Basic residues" evidence="1">
    <location>
        <begin position="1"/>
        <end position="10"/>
    </location>
</feature>
<sequence>MKTRAARKKLREAWKKQGKGEEEISSDEDRETSKPRKPHKFRCSDEDRETSKPRKPHKFRLKVSDNIHIYLQRFSNNKGSLLRNDNERNRPEGTHQVESHLLQSKKFHPQVKGSSEVVTQGNFQDPTPSIQQNPEKSHLLHSKDFQAQEKMREGSPEVVTSANDDSMYPNIQLSVNEIPRPPSAYQPQFETLNDNGCYSEYESMSRIGAAIAGSSITENNWTEDSIIPANTSGSAQESSATAFQDSVMQPYKESKEQFSNLHLEHKESQLLLSPEQSLPLQLLDTASNIKVRQSHLSGNGQQSPKPQLEIKNLSFQSQRYISSSKGPGHGIVTDANMKSTSENHHIPLSTSTLTSMSFSATVISHSSISTTINQPVQYQRSQLQCTCLPYKLYGSSSRPYPMRLTQATEGRSRVAIPTLQQLQGNYQEKSPCRPQPQNRRPLLKASQSACRNSVHKPTSQNGNDCEIIAVTKRNCIQLPKKLGSSHLSSVVKSGIAVSGSSTARTKSLFKETSLCAKKLASRGVTLTETTKVQDKRTSGVVRDKDGFLIPSVPIKQRIINVTTQSPDPPTVDLTKEKEPHGDLVIPLVNLRNQAQRKLMASLSDGKTLYGVSSPRFKFILENTSSGGNERSFMTKGEKVELGAGGEAFNGSGEEGYVGVGSVSLGGRSLVWAWRRGVGVCVLLVAASFSVFLVSSSKRAGLYTHVIFTFNHAPGSFVDIVVPSHNASFKPFPPPSAAMPKPSPTPSSKEENTRNGSLSYSSEKEEEEEEEEEGESQEGFLVHTPGCVIPDFDPFHHTITRFISNPVILTCKQPSAITTSKGTTLFYHQNVFRDNLEGFLTVYKHKITLAAAASAFSADLSSSSNSSSSEEAFSITYDQKDNNSSGGSSRLFAMTTNSTAVKPSRVEANSTNAKEIQTDPSAKSSVDHISSSNTSASSSGSFLPVDQNNVPELKCCYRAIYRVEQKADVYNAAADGRWRYSGWCTPLRGPRTRIKEDSILVYCNISAVIVYKNVHYFIQKNKVLKPLALRPLPSVHKHVPHKHNNQNSLKENNIRVPYQKTREKRGRVNVPVPRDTNDNLSVIIFGTDSASRLNMRRHLPKTYQYLVDTLGAVDLTGFNKVGDNTFPNLVPVTIGLSHQELANHTCVPKKEKFDDCPWIWKHFKKNGYATAFIEDSPWMGVYNYMHNGFVKQPTDYYGRAFFLASEKEIGNEKHGNSNVCQGDKLSVKVLQDYSLEVARTFLNSPSFSLYWSASLSHDYLNFLHHADIPHLEYLRQLRDMGALNNTALFFISDHGMRWGNIRSTYIGMLEERLPYVLVYLPPWFREKYSQAFSNVIINAHRLTANYDLYETLHDLAYGRYANISHVTSVPSPGAKGISLFKEIPKSRQCHDAGIPEHFCTCQDTHDVPLSDPVLGMAALYLKSSLNKDLYPHPQCVPFKEIEILTGRMSGSNKEMLPLDISTDVQSYLLQAKLLPGDVIIEATVRYNPQLQVFQLTGEMSRINKYGDTSHCLHHTILRKFCFCKDRLKGEELAEIQLEKYKENMRNEMATTPKT</sequence>
<feature type="region of interest" description="Disordered" evidence="1">
    <location>
        <begin position="425"/>
        <end position="462"/>
    </location>
</feature>
<feature type="compositionally biased region" description="Basic and acidic residues" evidence="1">
    <location>
        <begin position="11"/>
        <end position="22"/>
    </location>
</feature>
<dbReference type="EMBL" id="JAXCGZ010009732">
    <property type="protein sequence ID" value="KAK7076302.1"/>
    <property type="molecule type" value="Genomic_DNA"/>
</dbReference>
<dbReference type="InterPro" id="IPR017850">
    <property type="entry name" value="Alkaline_phosphatase_core_sf"/>
</dbReference>
<feature type="region of interest" description="Disordered" evidence="1">
    <location>
        <begin position="1"/>
        <end position="59"/>
    </location>
</feature>
<dbReference type="Proteomes" id="UP001381693">
    <property type="component" value="Unassembled WGS sequence"/>
</dbReference>
<keyword evidence="3" id="KW-1185">Reference proteome</keyword>
<dbReference type="PANTHER" id="PTHR10974">
    <property type="entry name" value="FI08016P-RELATED"/>
    <property type="match status" value="1"/>
</dbReference>
<dbReference type="PANTHER" id="PTHR10974:SF1">
    <property type="entry name" value="FI08016P-RELATED"/>
    <property type="match status" value="1"/>
</dbReference>
<feature type="compositionally biased region" description="Polar residues" evidence="1">
    <location>
        <begin position="445"/>
        <end position="462"/>
    </location>
</feature>
<feature type="region of interest" description="Disordered" evidence="1">
    <location>
        <begin position="731"/>
        <end position="778"/>
    </location>
</feature>
<name>A0AAN8X253_HALRR</name>
<feature type="compositionally biased region" description="Pro residues" evidence="1">
    <location>
        <begin position="731"/>
        <end position="744"/>
    </location>
</feature>
<comment type="caution">
    <text evidence="2">The sequence shown here is derived from an EMBL/GenBank/DDBJ whole genome shotgun (WGS) entry which is preliminary data.</text>
</comment>
<organism evidence="2 3">
    <name type="scientific">Halocaridina rubra</name>
    <name type="common">Hawaiian red shrimp</name>
    <dbReference type="NCBI Taxonomy" id="373956"/>
    <lineage>
        <taxon>Eukaryota</taxon>
        <taxon>Metazoa</taxon>
        <taxon>Ecdysozoa</taxon>
        <taxon>Arthropoda</taxon>
        <taxon>Crustacea</taxon>
        <taxon>Multicrustacea</taxon>
        <taxon>Malacostraca</taxon>
        <taxon>Eumalacostraca</taxon>
        <taxon>Eucarida</taxon>
        <taxon>Decapoda</taxon>
        <taxon>Pleocyemata</taxon>
        <taxon>Caridea</taxon>
        <taxon>Atyoidea</taxon>
        <taxon>Atyidae</taxon>
        <taxon>Halocaridina</taxon>
    </lineage>
</organism>
<dbReference type="Gene3D" id="3.40.720.10">
    <property type="entry name" value="Alkaline Phosphatase, subunit A"/>
    <property type="match status" value="1"/>
</dbReference>
<feature type="compositionally biased region" description="Basic and acidic residues" evidence="1">
    <location>
        <begin position="42"/>
        <end position="52"/>
    </location>
</feature>
<feature type="compositionally biased region" description="Acidic residues" evidence="1">
    <location>
        <begin position="763"/>
        <end position="775"/>
    </location>
</feature>
<accession>A0AAN8X253</accession>
<feature type="compositionally biased region" description="Polar residues" evidence="1">
    <location>
        <begin position="901"/>
        <end position="928"/>
    </location>
</feature>